<dbReference type="Proteomes" id="UP000019666">
    <property type="component" value="Unassembled WGS sequence"/>
</dbReference>
<accession>A0A017HIN2</accession>
<dbReference type="HOGENOM" id="CLU_3103434_0_0_5"/>
<keyword evidence="3" id="KW-1185">Reference proteome</keyword>
<protein>
    <recommendedName>
        <fullName evidence="1">KfrA N-terminal DNA-binding domain-containing protein</fullName>
    </recommendedName>
</protein>
<proteinExistence type="predicted"/>
<evidence type="ECO:0000313" key="3">
    <source>
        <dbReference type="Proteomes" id="UP000019666"/>
    </source>
</evidence>
<dbReference type="Pfam" id="PF11740">
    <property type="entry name" value="KfrA_N"/>
    <property type="match status" value="1"/>
</dbReference>
<dbReference type="EMBL" id="AOSK01000116">
    <property type="protein sequence ID" value="EYD74367.1"/>
    <property type="molecule type" value="Genomic_DNA"/>
</dbReference>
<feature type="domain" description="KfrA N-terminal DNA-binding" evidence="1">
    <location>
        <begin position="2"/>
        <end position="44"/>
    </location>
</feature>
<sequence length="51" mass="5761">MRAHLGNRGSYATINRALRAWRAAQQECEALDEIPVPEEVERLALEIDARA</sequence>
<evidence type="ECO:0000313" key="2">
    <source>
        <dbReference type="EMBL" id="EYD74367.1"/>
    </source>
</evidence>
<evidence type="ECO:0000259" key="1">
    <source>
        <dbReference type="Pfam" id="PF11740"/>
    </source>
</evidence>
<dbReference type="AlphaFoldDB" id="A0A017HIN2"/>
<dbReference type="InterPro" id="IPR021104">
    <property type="entry name" value="KfrA_DNA-bd_N"/>
</dbReference>
<dbReference type="STRING" id="442562.Rumeso_04052"/>
<gene>
    <name evidence="2" type="ORF">Rumeso_04052</name>
</gene>
<reference evidence="2 3" key="1">
    <citation type="submission" date="2013-02" db="EMBL/GenBank/DDBJ databases">
        <authorList>
            <person name="Fiebig A."/>
            <person name="Goeker M."/>
            <person name="Klenk H.-P.P."/>
        </authorList>
    </citation>
    <scope>NUCLEOTIDE SEQUENCE [LARGE SCALE GENOMIC DNA]</scope>
    <source>
        <strain evidence="2 3">DSM 19309</strain>
    </source>
</reference>
<comment type="caution">
    <text evidence="2">The sequence shown here is derived from an EMBL/GenBank/DDBJ whole genome shotgun (WGS) entry which is preliminary data.</text>
</comment>
<organism evidence="2 3">
    <name type="scientific">Rubellimicrobium mesophilum DSM 19309</name>
    <dbReference type="NCBI Taxonomy" id="442562"/>
    <lineage>
        <taxon>Bacteria</taxon>
        <taxon>Pseudomonadati</taxon>
        <taxon>Pseudomonadota</taxon>
        <taxon>Alphaproteobacteria</taxon>
        <taxon>Rhodobacterales</taxon>
        <taxon>Roseobacteraceae</taxon>
        <taxon>Rubellimicrobium</taxon>
    </lineage>
</organism>
<name>A0A017HIN2_9RHOB</name>